<dbReference type="OrthoDB" id="1423961at2"/>
<accession>A0A5N5IX31</accession>
<dbReference type="PANTHER" id="PTHR36440:SF1">
    <property type="entry name" value="PUTATIVE (AFU_ORTHOLOGUE AFUA_8G07350)-RELATED"/>
    <property type="match status" value="1"/>
</dbReference>
<reference evidence="2" key="1">
    <citation type="submission" date="2019-10" db="EMBL/GenBank/DDBJ databases">
        <title>Muricauda hadale sp. nov., a piezophilic bacterium isolated from hadopelagic water of the Mariana Trench.</title>
        <authorList>
            <person name="Wei Y."/>
        </authorList>
    </citation>
    <scope>NUCLEOTIDE SEQUENCE [LARGE SCALE GENOMIC DNA]</scope>
    <source>
        <strain evidence="2">MT-229</strain>
    </source>
</reference>
<name>A0A5N5IX31_9FLAO</name>
<gene>
    <name evidence="2" type="ORF">FOT42_009905</name>
</gene>
<dbReference type="SUPFAM" id="SSF51182">
    <property type="entry name" value="RmlC-like cupins"/>
    <property type="match status" value="1"/>
</dbReference>
<feature type="domain" description="Cupin type-2" evidence="1">
    <location>
        <begin position="54"/>
        <end position="122"/>
    </location>
</feature>
<keyword evidence="3" id="KW-1185">Reference proteome</keyword>
<dbReference type="InterPro" id="IPR014710">
    <property type="entry name" value="RmlC-like_jellyroll"/>
</dbReference>
<dbReference type="Pfam" id="PF07883">
    <property type="entry name" value="Cupin_2"/>
    <property type="match status" value="1"/>
</dbReference>
<dbReference type="InterPro" id="IPR013096">
    <property type="entry name" value="Cupin_2"/>
</dbReference>
<evidence type="ECO:0000259" key="1">
    <source>
        <dbReference type="Pfam" id="PF07883"/>
    </source>
</evidence>
<comment type="caution">
    <text evidence="2">The sequence shown here is derived from an EMBL/GenBank/DDBJ whole genome shotgun (WGS) entry which is preliminary data.</text>
</comment>
<organism evidence="2 3">
    <name type="scientific">Flagellimonas hadalis</name>
    <dbReference type="NCBI Taxonomy" id="2597517"/>
    <lineage>
        <taxon>Bacteria</taxon>
        <taxon>Pseudomonadati</taxon>
        <taxon>Bacteroidota</taxon>
        <taxon>Flavobacteriia</taxon>
        <taxon>Flavobacteriales</taxon>
        <taxon>Flavobacteriaceae</taxon>
        <taxon>Flagellimonas</taxon>
    </lineage>
</organism>
<protein>
    <submittedName>
        <fullName evidence="2">Cupin domain-containing protein</fullName>
    </submittedName>
</protein>
<dbReference type="Proteomes" id="UP000319204">
    <property type="component" value="Unassembled WGS sequence"/>
</dbReference>
<evidence type="ECO:0000313" key="2">
    <source>
        <dbReference type="EMBL" id="KAB5488915.1"/>
    </source>
</evidence>
<dbReference type="PANTHER" id="PTHR36440">
    <property type="entry name" value="PUTATIVE (AFU_ORTHOLOGUE AFUA_8G07350)-RELATED"/>
    <property type="match status" value="1"/>
</dbReference>
<dbReference type="RefSeq" id="WP_151890409.1">
    <property type="nucleotide sequence ID" value="NZ_VNIK02000005.1"/>
</dbReference>
<dbReference type="EMBL" id="VNIK02000005">
    <property type="protein sequence ID" value="KAB5488915.1"/>
    <property type="molecule type" value="Genomic_DNA"/>
</dbReference>
<dbReference type="AlphaFoldDB" id="A0A5N5IX31"/>
<dbReference type="InterPro" id="IPR011051">
    <property type="entry name" value="RmlC_Cupin_sf"/>
</dbReference>
<evidence type="ECO:0000313" key="3">
    <source>
        <dbReference type="Proteomes" id="UP000319204"/>
    </source>
</evidence>
<dbReference type="InterPro" id="IPR053146">
    <property type="entry name" value="QDO-like"/>
</dbReference>
<sequence>MKTYREGYFEDKLKDEATVIEPNGGERYEMGNISVAFKVTSEMSNDQLGVYEIALSPETIGAKLHYHRFMDETFIINEGTVTLEIGNKKHHAKPGTVAYVPRFTPHGFRNDTEETAKLTLVFNPAQKREGFFKGLFETLSEEPVQPDKFLKLYNKYDSLPVDISNMIPVEEKNDVI</sequence>
<proteinExistence type="predicted"/>
<dbReference type="Gene3D" id="2.60.120.10">
    <property type="entry name" value="Jelly Rolls"/>
    <property type="match status" value="1"/>
</dbReference>